<protein>
    <submittedName>
        <fullName evidence="5">Copper amine oxidase N-terminal domain-containing protein</fullName>
    </submittedName>
</protein>
<dbReference type="Pfam" id="PF13739">
    <property type="entry name" value="PdaC"/>
    <property type="match status" value="1"/>
</dbReference>
<feature type="chain" id="PRO_5045895763" evidence="1">
    <location>
        <begin position="35"/>
        <end position="361"/>
    </location>
</feature>
<sequence>MKQRKRSTLVNLTLAAVLLSAPLAVSFPAQPTEAATKAKYTVSPQNFNIGGAQTTIKTINLDGTTYIALRDLSNGLGLGIGFDKATQAAKVAGKNRLLEINLKDSSFKLNDQLLWGPQLVVQDNTTFLPLRFILEQMGYVVGYDSATKLIALQGIQENEVKISAKAIAAEGNGKALRVYYPVLSGLADSGVQEKINAFLKKEADQHVAAAAKEVGLAVKENDQTLDPNSSASNHQLSVDGRFTVTYNEKGRLSLYVDYYVDFGGAHGVTSRVPYTFDLSTGNVLTLKEVANNTNYVSIINSKIKEQIKERKLELITPFETIEADRDFFLNRNGVVVYFTQYEYTPYAAGMPEFVIPYAAFQ</sequence>
<evidence type="ECO:0000313" key="5">
    <source>
        <dbReference type="EMBL" id="SMF23593.1"/>
    </source>
</evidence>
<evidence type="ECO:0000259" key="2">
    <source>
        <dbReference type="Pfam" id="PF07833"/>
    </source>
</evidence>
<feature type="domain" description="Deacetylase PdaC" evidence="4">
    <location>
        <begin position="177"/>
        <end position="269"/>
    </location>
</feature>
<proteinExistence type="predicted"/>
<dbReference type="Proteomes" id="UP000192939">
    <property type="component" value="Unassembled WGS sequence"/>
</dbReference>
<dbReference type="InterPro" id="IPR012854">
    <property type="entry name" value="Cu_amine_oxidase-like_N"/>
</dbReference>
<dbReference type="InterPro" id="IPR037126">
    <property type="entry name" value="PdaC/RsiV-like_sf"/>
</dbReference>
<dbReference type="Pfam" id="PF07833">
    <property type="entry name" value="Cu_amine_oxidN1"/>
    <property type="match status" value="1"/>
</dbReference>
<feature type="domain" description="DUF3298" evidence="3">
    <location>
        <begin position="291"/>
        <end position="357"/>
    </location>
</feature>
<feature type="signal peptide" evidence="1">
    <location>
        <begin position="1"/>
        <end position="34"/>
    </location>
</feature>
<dbReference type="Pfam" id="PF11738">
    <property type="entry name" value="DUF3298"/>
    <property type="match status" value="1"/>
</dbReference>
<comment type="caution">
    <text evidence="5">The sequence shown here is derived from an EMBL/GenBank/DDBJ whole genome shotgun (WGS) entry which is preliminary data.</text>
</comment>
<dbReference type="InterPro" id="IPR025303">
    <property type="entry name" value="PdaC"/>
</dbReference>
<reference evidence="5 6" key="1">
    <citation type="submission" date="2017-04" db="EMBL/GenBank/DDBJ databases">
        <authorList>
            <person name="Varghese N."/>
            <person name="Submissions S."/>
        </authorList>
    </citation>
    <scope>NUCLEOTIDE SEQUENCE [LARGE SCALE GENOMIC DNA]</scope>
    <source>
        <strain evidence="5 6">J12</strain>
    </source>
</reference>
<dbReference type="InterPro" id="IPR021729">
    <property type="entry name" value="DUF3298"/>
</dbReference>
<name>A0ABY1LX20_9BACL</name>
<keyword evidence="1" id="KW-0732">Signal</keyword>
<dbReference type="InterPro" id="IPR036582">
    <property type="entry name" value="Mao_N_sf"/>
</dbReference>
<evidence type="ECO:0000259" key="3">
    <source>
        <dbReference type="Pfam" id="PF11738"/>
    </source>
</evidence>
<evidence type="ECO:0000313" key="6">
    <source>
        <dbReference type="Proteomes" id="UP000192939"/>
    </source>
</evidence>
<evidence type="ECO:0000256" key="1">
    <source>
        <dbReference type="SAM" id="SignalP"/>
    </source>
</evidence>
<keyword evidence="6" id="KW-1185">Reference proteome</keyword>
<dbReference type="RefSeq" id="WP_085278925.1">
    <property type="nucleotide sequence ID" value="NZ_FXAE01000017.1"/>
</dbReference>
<feature type="domain" description="Copper amine oxidase-like N-terminal" evidence="2">
    <location>
        <begin position="55"/>
        <end position="150"/>
    </location>
</feature>
<evidence type="ECO:0000259" key="4">
    <source>
        <dbReference type="Pfam" id="PF13739"/>
    </source>
</evidence>
<dbReference type="Gene3D" id="3.30.565.40">
    <property type="entry name" value="Fervidobacterium nodosum Rt17-B1 like"/>
    <property type="match status" value="1"/>
</dbReference>
<organism evidence="5 6">
    <name type="scientific">Paenibacillus barengoltzii J12</name>
    <dbReference type="NCBI Taxonomy" id="935846"/>
    <lineage>
        <taxon>Bacteria</taxon>
        <taxon>Bacillati</taxon>
        <taxon>Bacillota</taxon>
        <taxon>Bacilli</taxon>
        <taxon>Bacillales</taxon>
        <taxon>Paenibacillaceae</taxon>
        <taxon>Paenibacillus</taxon>
    </lineage>
</organism>
<accession>A0ABY1LX20</accession>
<dbReference type="EMBL" id="FXAE01000017">
    <property type="protein sequence ID" value="SMF23593.1"/>
    <property type="molecule type" value="Genomic_DNA"/>
</dbReference>
<dbReference type="Gene3D" id="3.30.457.10">
    <property type="entry name" value="Copper amine oxidase-like, N-terminal domain"/>
    <property type="match status" value="1"/>
</dbReference>
<gene>
    <name evidence="5" type="ORF">SAMN02744124_01992</name>
</gene>
<dbReference type="SUPFAM" id="SSF55383">
    <property type="entry name" value="Copper amine oxidase, domain N"/>
    <property type="match status" value="1"/>
</dbReference>
<dbReference type="Gene3D" id="3.90.640.20">
    <property type="entry name" value="Heat-shock cognate protein, ATPase"/>
    <property type="match status" value="1"/>
</dbReference>